<dbReference type="OrthoDB" id="10541272at2759"/>
<dbReference type="EMBL" id="CP097504">
    <property type="protein sequence ID" value="URD87490.1"/>
    <property type="molecule type" value="Genomic_DNA"/>
</dbReference>
<feature type="non-terminal residue" evidence="1">
    <location>
        <position position="1"/>
    </location>
</feature>
<keyword evidence="2" id="KW-1185">Reference proteome</keyword>
<sequence>AVKQAHTFLSSLRRPSSYTWLQKRDLPKRDTVTTLSPQHMNDADSGVAVLASWKAETRRGFTDSASCAGFVAFPIGYAEKRLRIQLPTPLMRAGGGHDDDDEVAAVSMEVEDFKIMRKTKTKEKLVMVMCLMDVGGILREKTKFISLGLASNPGKRKVKKRYKKAKKTENTDRSPTHKNNCVAYLWGQMCRGPMAEPCCRWKQSAAPCHRARGDGDGRWFTCAPRRRCPADSGNSLPQRRHVLGLRLTC</sequence>
<organism evidence="1 2">
    <name type="scientific">Musa troglodytarum</name>
    <name type="common">fe'i banana</name>
    <dbReference type="NCBI Taxonomy" id="320322"/>
    <lineage>
        <taxon>Eukaryota</taxon>
        <taxon>Viridiplantae</taxon>
        <taxon>Streptophyta</taxon>
        <taxon>Embryophyta</taxon>
        <taxon>Tracheophyta</taxon>
        <taxon>Spermatophyta</taxon>
        <taxon>Magnoliopsida</taxon>
        <taxon>Liliopsida</taxon>
        <taxon>Zingiberales</taxon>
        <taxon>Musaceae</taxon>
        <taxon>Musa</taxon>
    </lineage>
</organism>
<dbReference type="AlphaFoldDB" id="A0A9E7F0H2"/>
<proteinExistence type="predicted"/>
<name>A0A9E7F0H2_9LILI</name>
<dbReference type="Proteomes" id="UP001055439">
    <property type="component" value="Chromosome 2"/>
</dbReference>
<gene>
    <name evidence="1" type="ORF">MUK42_33092</name>
</gene>
<evidence type="ECO:0000313" key="2">
    <source>
        <dbReference type="Proteomes" id="UP001055439"/>
    </source>
</evidence>
<protein>
    <submittedName>
        <fullName evidence="1">Uncharacterized protein</fullName>
    </submittedName>
</protein>
<accession>A0A9E7F0H2</accession>
<reference evidence="1" key="1">
    <citation type="submission" date="2022-05" db="EMBL/GenBank/DDBJ databases">
        <title>The Musa troglodytarum L. genome provides insights into the mechanism of non-climacteric behaviour and enrichment of carotenoids.</title>
        <authorList>
            <person name="Wang J."/>
        </authorList>
    </citation>
    <scope>NUCLEOTIDE SEQUENCE</scope>
    <source>
        <tissue evidence="1">Leaf</tissue>
    </source>
</reference>
<evidence type="ECO:0000313" key="1">
    <source>
        <dbReference type="EMBL" id="URD87490.1"/>
    </source>
</evidence>